<dbReference type="GeneID" id="82811026"/>
<sequence length="204" mass="24388">MYMGPEMMQYLQQLHDYIQTQNKKMEKMKQMIEELQQDVKELKEKQVPSVIKNEYKFDLLKVERLEGTLNIGLNPKSNDSGIGDFSINQSMDVPNGEKKNTPLFERVQKEIYRYLKADAYHVLERIEEECGYPLNDDYRDFILEDIKKQIDQRIRYYVNQLQTDEWEPEQIDVWAGKIVQKVKRDIEKTCEGFVKNLPREVNEP</sequence>
<evidence type="ECO:0000313" key="2">
    <source>
        <dbReference type="EMBL" id="GED24243.1"/>
    </source>
</evidence>
<evidence type="ECO:0000313" key="5">
    <source>
        <dbReference type="Proteomes" id="UP000317180"/>
    </source>
</evidence>
<comment type="caution">
    <text evidence="3">The sequence shown here is derived from an EMBL/GenBank/DDBJ whole genome shotgun (WGS) entry which is preliminary data.</text>
</comment>
<name>A0A3M8AYN1_9BACL</name>
<accession>A0A3M8AYN1</accession>
<dbReference type="OrthoDB" id="2991331at2"/>
<protein>
    <submittedName>
        <fullName evidence="2">Germination protein PC</fullName>
    </submittedName>
    <submittedName>
        <fullName evidence="3">Spore gernimation protein</fullName>
    </submittedName>
</protein>
<dbReference type="EMBL" id="RHHN01000029">
    <property type="protein sequence ID" value="RNB56268.1"/>
    <property type="molecule type" value="Genomic_DNA"/>
</dbReference>
<dbReference type="InterPro" id="IPR019673">
    <property type="entry name" value="Spore_germination_GerPC"/>
</dbReference>
<keyword evidence="5" id="KW-1185">Reference proteome</keyword>
<evidence type="ECO:0000313" key="3">
    <source>
        <dbReference type="EMBL" id="RNB56268.1"/>
    </source>
</evidence>
<evidence type="ECO:0000256" key="1">
    <source>
        <dbReference type="SAM" id="Coils"/>
    </source>
</evidence>
<dbReference type="EMBL" id="BJOD01000002">
    <property type="protein sequence ID" value="GED24243.1"/>
    <property type="molecule type" value="Genomic_DNA"/>
</dbReference>
<evidence type="ECO:0000313" key="4">
    <source>
        <dbReference type="Proteomes" id="UP000276178"/>
    </source>
</evidence>
<dbReference type="Pfam" id="PF10737">
    <property type="entry name" value="GerPC"/>
    <property type="match status" value="1"/>
</dbReference>
<reference evidence="2 5" key="2">
    <citation type="submission" date="2019-06" db="EMBL/GenBank/DDBJ databases">
        <title>Whole genome shotgun sequence of Brevibacillus agri NBRC 15538.</title>
        <authorList>
            <person name="Hosoyama A."/>
            <person name="Uohara A."/>
            <person name="Ohji S."/>
            <person name="Ichikawa N."/>
        </authorList>
    </citation>
    <scope>NUCLEOTIDE SEQUENCE [LARGE SCALE GENOMIC DNA]</scope>
    <source>
        <strain evidence="2 5">NBRC 15538</strain>
    </source>
</reference>
<keyword evidence="1" id="KW-0175">Coiled coil</keyword>
<dbReference type="Proteomes" id="UP000317180">
    <property type="component" value="Unassembled WGS sequence"/>
</dbReference>
<dbReference type="RefSeq" id="WP_005833417.1">
    <property type="nucleotide sequence ID" value="NZ_BJOD01000002.1"/>
</dbReference>
<gene>
    <name evidence="2" type="ORF">BAG01nite_03450</name>
    <name evidence="3" type="ORF">EB820_09825</name>
</gene>
<organism evidence="3 4">
    <name type="scientific">Brevibacillus agri</name>
    <dbReference type="NCBI Taxonomy" id="51101"/>
    <lineage>
        <taxon>Bacteria</taxon>
        <taxon>Bacillati</taxon>
        <taxon>Bacillota</taxon>
        <taxon>Bacilli</taxon>
        <taxon>Bacillales</taxon>
        <taxon>Paenibacillaceae</taxon>
        <taxon>Brevibacillus</taxon>
    </lineage>
</organism>
<feature type="coiled-coil region" evidence="1">
    <location>
        <begin position="18"/>
        <end position="45"/>
    </location>
</feature>
<reference evidence="3 4" key="1">
    <citation type="submission" date="2018-10" db="EMBL/GenBank/DDBJ databases">
        <title>Phylogenomics of Brevibacillus.</title>
        <authorList>
            <person name="Dunlap C."/>
        </authorList>
    </citation>
    <scope>NUCLEOTIDE SEQUENCE [LARGE SCALE GENOMIC DNA]</scope>
    <source>
        <strain evidence="3 4">NRRL NRS 1219</strain>
    </source>
</reference>
<dbReference type="AlphaFoldDB" id="A0A3M8AYN1"/>
<dbReference type="Proteomes" id="UP000276178">
    <property type="component" value="Unassembled WGS sequence"/>
</dbReference>
<proteinExistence type="predicted"/>